<keyword evidence="1" id="KW-1133">Transmembrane helix</keyword>
<evidence type="ECO:0008006" key="4">
    <source>
        <dbReference type="Google" id="ProtNLM"/>
    </source>
</evidence>
<keyword evidence="1" id="KW-0812">Transmembrane</keyword>
<keyword evidence="1" id="KW-0472">Membrane</keyword>
<feature type="transmembrane region" description="Helical" evidence="1">
    <location>
        <begin position="75"/>
        <end position="97"/>
    </location>
</feature>
<reference evidence="2 3" key="1">
    <citation type="submission" date="2017-09" db="EMBL/GenBank/DDBJ databases">
        <authorList>
            <person name="Ehlers B."/>
            <person name="Leendertz F.H."/>
        </authorList>
    </citation>
    <scope>NUCLEOTIDE SEQUENCE [LARGE SCALE GENOMIC DNA]</scope>
    <source>
        <strain evidence="2 3">DSM 45537</strain>
    </source>
</reference>
<evidence type="ECO:0000256" key="1">
    <source>
        <dbReference type="SAM" id="Phobius"/>
    </source>
</evidence>
<dbReference type="Proteomes" id="UP000219565">
    <property type="component" value="Unassembled WGS sequence"/>
</dbReference>
<dbReference type="STRING" id="1379680.GCA_001612615_06062"/>
<feature type="transmembrane region" description="Helical" evidence="1">
    <location>
        <begin position="48"/>
        <end position="68"/>
    </location>
</feature>
<proteinExistence type="predicted"/>
<dbReference type="AlphaFoldDB" id="A0A285L6R9"/>
<dbReference type="OrthoDB" id="119790at2"/>
<feature type="transmembrane region" description="Helical" evidence="1">
    <location>
        <begin position="7"/>
        <end position="28"/>
    </location>
</feature>
<accession>A0A285L6R9</accession>
<dbReference type="InterPro" id="IPR025363">
    <property type="entry name" value="DUF4267"/>
</dbReference>
<feature type="transmembrane region" description="Helical" evidence="1">
    <location>
        <begin position="103"/>
        <end position="123"/>
    </location>
</feature>
<dbReference type="EMBL" id="OBEG01000002">
    <property type="protein sequence ID" value="SNY80608.1"/>
    <property type="molecule type" value="Genomic_DNA"/>
</dbReference>
<gene>
    <name evidence="2" type="ORF">SAMN04244553_2179</name>
</gene>
<sequence>MTISRIATVLSVIGAAFILYIGLSYLIAPETVAPGFGLPAWPDGEATAFMHLKGVRDTVFSLVVLALLAAKQRYALGVATLVIALAPFGDMLTVLRWDGSTAAAFGIHGLTALFVAVTGVLLIRERSVAKGSNAAVPAV</sequence>
<dbReference type="Pfam" id="PF14087">
    <property type="entry name" value="DUF4267"/>
    <property type="match status" value="1"/>
</dbReference>
<evidence type="ECO:0000313" key="3">
    <source>
        <dbReference type="Proteomes" id="UP000219565"/>
    </source>
</evidence>
<keyword evidence="3" id="KW-1185">Reference proteome</keyword>
<dbReference type="RefSeq" id="WP_097244826.1">
    <property type="nucleotide sequence ID" value="NZ_OBEG01000002.1"/>
</dbReference>
<organism evidence="2 3">
    <name type="scientific">Nocardia amikacinitolerans</name>
    <dbReference type="NCBI Taxonomy" id="756689"/>
    <lineage>
        <taxon>Bacteria</taxon>
        <taxon>Bacillati</taxon>
        <taxon>Actinomycetota</taxon>
        <taxon>Actinomycetes</taxon>
        <taxon>Mycobacteriales</taxon>
        <taxon>Nocardiaceae</taxon>
        <taxon>Nocardia</taxon>
    </lineage>
</organism>
<evidence type="ECO:0000313" key="2">
    <source>
        <dbReference type="EMBL" id="SNY80608.1"/>
    </source>
</evidence>
<name>A0A285L6R9_9NOCA</name>
<protein>
    <recommendedName>
        <fullName evidence="4">DUF4267 domain-containing protein</fullName>
    </recommendedName>
</protein>